<dbReference type="PANTHER" id="PTHR10434">
    <property type="entry name" value="1-ACYL-SN-GLYCEROL-3-PHOSPHATE ACYLTRANSFERASE"/>
    <property type="match status" value="1"/>
</dbReference>
<dbReference type="OrthoDB" id="9803035at2"/>
<keyword evidence="2 5" id="KW-0808">Transferase</keyword>
<evidence type="ECO:0000313" key="6">
    <source>
        <dbReference type="Proteomes" id="UP000078486"/>
    </source>
</evidence>
<keyword evidence="3 5" id="KW-0012">Acyltransferase</keyword>
<gene>
    <name evidence="5" type="ORF">AW736_17720</name>
</gene>
<dbReference type="GO" id="GO:0006654">
    <property type="term" value="P:phosphatidic acid biosynthetic process"/>
    <property type="evidence" value="ECO:0007669"/>
    <property type="project" value="TreeGrafter"/>
</dbReference>
<evidence type="ECO:0000259" key="4">
    <source>
        <dbReference type="SMART" id="SM00563"/>
    </source>
</evidence>
<comment type="caution">
    <text evidence="5">The sequence shown here is derived from an EMBL/GenBank/DDBJ whole genome shotgun (WGS) entry which is preliminary data.</text>
</comment>
<dbReference type="GO" id="GO:0003841">
    <property type="term" value="F:1-acylglycerol-3-phosphate O-acyltransferase activity"/>
    <property type="evidence" value="ECO:0007669"/>
    <property type="project" value="TreeGrafter"/>
</dbReference>
<feature type="domain" description="Phospholipid/glycerol acyltransferase" evidence="4">
    <location>
        <begin position="36"/>
        <end position="149"/>
    </location>
</feature>
<sequence length="210" mass="23189">MDRVYGFCHYMLRVLYDIAFRGDVYGQDNIPKSGPFMLASNHASHLDPPFVGAHVPHQVSFFARKTLWKPGLASWWLDTVGTIPVDRDGGSDVNSIKRVLQAIKDGKVIILFPEGTRSPDGGLQRAKPGVGMLACRTHVPVLPARIFGSFQAFGRDGKFRPGTPISVVYGKPMMPGEYDHPGDGKERYLRASERIMARIAALKLPEPAMV</sequence>
<evidence type="ECO:0000313" key="5">
    <source>
        <dbReference type="EMBL" id="OAM88875.1"/>
    </source>
</evidence>
<dbReference type="EMBL" id="LRRQ01000119">
    <property type="protein sequence ID" value="OAM88875.1"/>
    <property type="molecule type" value="Genomic_DNA"/>
</dbReference>
<dbReference type="STRING" id="1184151.AW736_17720"/>
<evidence type="ECO:0000256" key="1">
    <source>
        <dbReference type="ARBA" id="ARBA00005189"/>
    </source>
</evidence>
<dbReference type="Pfam" id="PF01553">
    <property type="entry name" value="Acyltransferase"/>
    <property type="match status" value="1"/>
</dbReference>
<evidence type="ECO:0000256" key="3">
    <source>
        <dbReference type="ARBA" id="ARBA00023315"/>
    </source>
</evidence>
<accession>A0A178II51</accession>
<organism evidence="5 6">
    <name type="scientific">Termitidicoccus mucosus</name>
    <dbReference type="NCBI Taxonomy" id="1184151"/>
    <lineage>
        <taxon>Bacteria</taxon>
        <taxon>Pseudomonadati</taxon>
        <taxon>Verrucomicrobiota</taxon>
        <taxon>Opitutia</taxon>
        <taxon>Opitutales</taxon>
        <taxon>Opitutaceae</taxon>
        <taxon>Termitidicoccus</taxon>
    </lineage>
</organism>
<dbReference type="AlphaFoldDB" id="A0A178II51"/>
<dbReference type="SMART" id="SM00563">
    <property type="entry name" value="PlsC"/>
    <property type="match status" value="1"/>
</dbReference>
<name>A0A178II51_9BACT</name>
<evidence type="ECO:0000256" key="2">
    <source>
        <dbReference type="ARBA" id="ARBA00022679"/>
    </source>
</evidence>
<dbReference type="PANTHER" id="PTHR10434:SF11">
    <property type="entry name" value="1-ACYL-SN-GLYCEROL-3-PHOSPHATE ACYLTRANSFERASE"/>
    <property type="match status" value="1"/>
</dbReference>
<reference evidence="5 6" key="1">
    <citation type="submission" date="2016-01" db="EMBL/GenBank/DDBJ databases">
        <title>High potential of lignocellulose degradation of a new Verrucomicrobia species.</title>
        <authorList>
            <person name="Wang Y."/>
            <person name="Shi Y."/>
            <person name="Qiu Z."/>
            <person name="Liu S."/>
            <person name="Yang H."/>
        </authorList>
    </citation>
    <scope>NUCLEOTIDE SEQUENCE [LARGE SCALE GENOMIC DNA]</scope>
    <source>
        <strain evidence="5 6">TSB47</strain>
    </source>
</reference>
<protein>
    <submittedName>
        <fullName evidence="5">Glycerol acyltransferase</fullName>
    </submittedName>
</protein>
<dbReference type="SUPFAM" id="SSF69593">
    <property type="entry name" value="Glycerol-3-phosphate (1)-acyltransferase"/>
    <property type="match status" value="1"/>
</dbReference>
<keyword evidence="6" id="KW-1185">Reference proteome</keyword>
<dbReference type="InterPro" id="IPR002123">
    <property type="entry name" value="Plipid/glycerol_acylTrfase"/>
</dbReference>
<dbReference type="Proteomes" id="UP000078486">
    <property type="component" value="Unassembled WGS sequence"/>
</dbReference>
<comment type="pathway">
    <text evidence="1">Lipid metabolism.</text>
</comment>
<proteinExistence type="predicted"/>
<dbReference type="CDD" id="cd07989">
    <property type="entry name" value="LPLAT_AGPAT-like"/>
    <property type="match status" value="1"/>
</dbReference>